<evidence type="ECO:0000259" key="11">
    <source>
        <dbReference type="PROSITE" id="PS50192"/>
    </source>
</evidence>
<dbReference type="InterPro" id="IPR000727">
    <property type="entry name" value="T_SNARE_dom"/>
</dbReference>
<evidence type="ECO:0000313" key="18">
    <source>
        <dbReference type="EMBL" id="RAW28095.1"/>
    </source>
</evidence>
<dbReference type="EMBL" id="MJFZ01000513">
    <property type="protein sequence ID" value="RAW28095.1"/>
    <property type="molecule type" value="Genomic_DNA"/>
</dbReference>
<reference evidence="17" key="3">
    <citation type="submission" date="2021-01" db="EMBL/GenBank/DDBJ databases">
        <title>Phytophthora aleatoria, a newly-described species from Pinus radiata is distinct from Phytophthora cactorum isolates based on comparative genomics.</title>
        <authorList>
            <person name="Mcdougal R."/>
            <person name="Panda P."/>
            <person name="Williams N."/>
            <person name="Studholme D.J."/>
        </authorList>
    </citation>
    <scope>NUCLEOTIDE SEQUENCE</scope>
    <source>
        <strain evidence="17">NZFS 3830</strain>
    </source>
</reference>
<dbReference type="EMBL" id="RCMK01000629">
    <property type="protein sequence ID" value="KAG2918408.1"/>
    <property type="molecule type" value="Genomic_DNA"/>
</dbReference>
<evidence type="ECO:0000313" key="12">
    <source>
        <dbReference type="EMBL" id="KAG2850146.1"/>
    </source>
</evidence>
<evidence type="ECO:0000256" key="8">
    <source>
        <dbReference type="ARBA" id="ARBA00023136"/>
    </source>
</evidence>
<comment type="subcellular location">
    <subcellularLocation>
        <location evidence="1">Membrane</location>
        <topology evidence="1">Single-pass type IV membrane protein</topology>
    </subcellularLocation>
</comment>
<evidence type="ECO:0000256" key="7">
    <source>
        <dbReference type="ARBA" id="ARBA00023054"/>
    </source>
</evidence>
<evidence type="ECO:0000256" key="1">
    <source>
        <dbReference type="ARBA" id="ARBA00004211"/>
    </source>
</evidence>
<keyword evidence="4 10" id="KW-0812">Transmembrane</keyword>
<dbReference type="PANTHER" id="PTHR15959:SF0">
    <property type="entry name" value="SYNTAXIN-18"/>
    <property type="match status" value="1"/>
</dbReference>
<evidence type="ECO:0000313" key="19">
    <source>
        <dbReference type="Proteomes" id="UP000251314"/>
    </source>
</evidence>
<organism evidence="18 19">
    <name type="scientific">Phytophthora cactorum</name>
    <dbReference type="NCBI Taxonomy" id="29920"/>
    <lineage>
        <taxon>Eukaryota</taxon>
        <taxon>Sar</taxon>
        <taxon>Stramenopiles</taxon>
        <taxon>Oomycota</taxon>
        <taxon>Peronosporomycetes</taxon>
        <taxon>Peronosporales</taxon>
        <taxon>Peronosporaceae</taxon>
        <taxon>Phytophthora</taxon>
    </lineage>
</organism>
<evidence type="ECO:0000313" key="16">
    <source>
        <dbReference type="EMBL" id="KAG3214786.1"/>
    </source>
</evidence>
<comment type="similarity">
    <text evidence="2">Belongs to the syntaxin family.</text>
</comment>
<dbReference type="Proteomes" id="UP000760860">
    <property type="component" value="Unassembled WGS sequence"/>
</dbReference>
<dbReference type="EMBL" id="RCMI01000636">
    <property type="protein sequence ID" value="KAG2902600.1"/>
    <property type="molecule type" value="Genomic_DNA"/>
</dbReference>
<evidence type="ECO:0000313" key="14">
    <source>
        <dbReference type="EMBL" id="KAG2918408.1"/>
    </source>
</evidence>
<evidence type="ECO:0000256" key="2">
    <source>
        <dbReference type="ARBA" id="ARBA00009063"/>
    </source>
</evidence>
<comment type="caution">
    <text evidence="18">The sequence shown here is derived from an EMBL/GenBank/DDBJ whole genome shotgun (WGS) entry which is preliminary data.</text>
</comment>
<dbReference type="STRING" id="29920.A0A329RUB4"/>
<evidence type="ECO:0000256" key="5">
    <source>
        <dbReference type="ARBA" id="ARBA00022927"/>
    </source>
</evidence>
<accession>A0A329RUB4</accession>
<sequence length="352" mass="40535">MRVDITARFRELAPARPRISSRRPNGFSIEATDLLSSLLELEKLLRRVKPKYLLSKCFVRTKGSRMSEEDKDELDADLVELIKNCSSRIDALKATVEAQNLISGVGEYQREVVAYLLERLKSIADNAKQMQKKRYQQPFLLSSRLLPEEDRQELDALEQKIVRMRNEEAKKKQVAVTSPKNAEAPTLSSPKSLKFPESPPLSPLAAPSPVKPEIRQRATSKVRKPMPTARQAPVFASQNDELEFTEEEDRRFRVENMMLHRHFQENLEDAKKMESKMAEISNLMGQFADKIMEQQTDIELIQQHAQETKSNVTQSNRILEQTQKIGKGYGFMIFCFYVGFSVILHMLHYFNS</sequence>
<keyword evidence="8 10" id="KW-0472">Membrane</keyword>
<dbReference type="Proteomes" id="UP000735874">
    <property type="component" value="Unassembled WGS sequence"/>
</dbReference>
<reference evidence="12" key="2">
    <citation type="submission" date="2018-10" db="EMBL/GenBank/DDBJ databases">
        <title>Effector identification in a new, highly contiguous assembly of the strawberry crown rot pathogen Phytophthora cactorum.</title>
        <authorList>
            <person name="Armitage A.D."/>
            <person name="Nellist C.F."/>
            <person name="Bates H."/>
            <person name="Vickerstaff R.J."/>
            <person name="Harrison R.J."/>
        </authorList>
    </citation>
    <scope>NUCLEOTIDE SEQUENCE</scope>
    <source>
        <strain evidence="12">15-7</strain>
        <strain evidence="13">4032</strain>
        <strain evidence="14">4040</strain>
        <strain evidence="15">P415</strain>
        <strain evidence="16">P421</strain>
    </source>
</reference>
<name>A0A329RUB4_9STRA</name>
<dbReference type="Proteomes" id="UP000688947">
    <property type="component" value="Unassembled WGS sequence"/>
</dbReference>
<protein>
    <recommendedName>
        <fullName evidence="11">t-SNARE coiled-coil homology domain-containing protein</fullName>
    </recommendedName>
</protein>
<dbReference type="Proteomes" id="UP000774804">
    <property type="component" value="Unassembled WGS sequence"/>
</dbReference>
<dbReference type="EMBL" id="RCMV01000609">
    <property type="protein sequence ID" value="KAG3214786.1"/>
    <property type="molecule type" value="Genomic_DNA"/>
</dbReference>
<evidence type="ECO:0000256" key="4">
    <source>
        <dbReference type="ARBA" id="ARBA00022692"/>
    </source>
</evidence>
<gene>
    <name evidence="17" type="ORF">JG687_00010801</name>
    <name evidence="18" type="ORF">PC110_g15505</name>
    <name evidence="12" type="ORF">PC113_g17038</name>
    <name evidence="13" type="ORF">PC115_g15536</name>
    <name evidence="14" type="ORF">PC117_g17082</name>
    <name evidence="15" type="ORF">PC118_g15977</name>
    <name evidence="16" type="ORF">PC129_g14307</name>
</gene>
<dbReference type="PANTHER" id="PTHR15959">
    <property type="entry name" value="SYNTAXIN-18"/>
    <property type="match status" value="1"/>
</dbReference>
<dbReference type="SUPFAM" id="SSF58038">
    <property type="entry name" value="SNARE fusion complex"/>
    <property type="match status" value="1"/>
</dbReference>
<dbReference type="PROSITE" id="PS50192">
    <property type="entry name" value="T_SNARE"/>
    <property type="match status" value="1"/>
</dbReference>
<dbReference type="EMBL" id="RCML01000642">
    <property type="protein sequence ID" value="KAG2971953.1"/>
    <property type="molecule type" value="Genomic_DNA"/>
</dbReference>
<dbReference type="GO" id="GO:0031201">
    <property type="term" value="C:SNARE complex"/>
    <property type="evidence" value="ECO:0007669"/>
    <property type="project" value="TreeGrafter"/>
</dbReference>
<evidence type="ECO:0000313" key="13">
    <source>
        <dbReference type="EMBL" id="KAG2902600.1"/>
    </source>
</evidence>
<dbReference type="GO" id="GO:0006890">
    <property type="term" value="P:retrograde vesicle-mediated transport, Golgi to endoplasmic reticulum"/>
    <property type="evidence" value="ECO:0007669"/>
    <property type="project" value="TreeGrafter"/>
</dbReference>
<dbReference type="Proteomes" id="UP000736787">
    <property type="component" value="Unassembled WGS sequence"/>
</dbReference>
<dbReference type="VEuPathDB" id="FungiDB:PC110_g15505"/>
<dbReference type="EMBL" id="RCMG01000711">
    <property type="protein sequence ID" value="KAG2850146.1"/>
    <property type="molecule type" value="Genomic_DNA"/>
</dbReference>
<dbReference type="Gene3D" id="1.20.5.110">
    <property type="match status" value="1"/>
</dbReference>
<reference evidence="18 19" key="1">
    <citation type="submission" date="2018-01" db="EMBL/GenBank/DDBJ databases">
        <title>Draft genome of the strawberry crown rot pathogen Phytophthora cactorum.</title>
        <authorList>
            <person name="Armitage A.D."/>
            <person name="Lysoe E."/>
            <person name="Nellist C.F."/>
            <person name="Harrison R.J."/>
            <person name="Brurberg M.B."/>
        </authorList>
    </citation>
    <scope>NUCLEOTIDE SEQUENCE [LARGE SCALE GENOMIC DNA]</scope>
    <source>
        <strain evidence="18 19">10300</strain>
    </source>
</reference>
<dbReference type="GO" id="GO:0005783">
    <property type="term" value="C:endoplasmic reticulum"/>
    <property type="evidence" value="ECO:0007669"/>
    <property type="project" value="TreeGrafter"/>
</dbReference>
<dbReference type="EMBL" id="JAENGZ010000628">
    <property type="protein sequence ID" value="KAG6956108.1"/>
    <property type="molecule type" value="Genomic_DNA"/>
</dbReference>
<dbReference type="GO" id="GO:0015031">
    <property type="term" value="P:protein transport"/>
    <property type="evidence" value="ECO:0007669"/>
    <property type="project" value="UniProtKB-KW"/>
</dbReference>
<feature type="transmembrane region" description="Helical" evidence="10">
    <location>
        <begin position="329"/>
        <end position="350"/>
    </location>
</feature>
<proteinExistence type="inferred from homology"/>
<evidence type="ECO:0000256" key="3">
    <source>
        <dbReference type="ARBA" id="ARBA00022448"/>
    </source>
</evidence>
<evidence type="ECO:0000313" key="15">
    <source>
        <dbReference type="EMBL" id="KAG2971953.1"/>
    </source>
</evidence>
<feature type="domain" description="T-SNARE coiled-coil homology" evidence="11">
    <location>
        <begin position="260"/>
        <end position="322"/>
    </location>
</feature>
<evidence type="ECO:0000256" key="9">
    <source>
        <dbReference type="SAM" id="MobiDB-lite"/>
    </source>
</evidence>
<feature type="compositionally biased region" description="Polar residues" evidence="9">
    <location>
        <begin position="175"/>
        <end position="191"/>
    </location>
</feature>
<keyword evidence="3" id="KW-0813">Transport</keyword>
<dbReference type="AlphaFoldDB" id="A0A329RUB4"/>
<dbReference type="OrthoDB" id="342981at2759"/>
<evidence type="ECO:0000313" key="17">
    <source>
        <dbReference type="EMBL" id="KAG6956108.1"/>
    </source>
</evidence>
<dbReference type="Proteomes" id="UP000251314">
    <property type="component" value="Unassembled WGS sequence"/>
</dbReference>
<evidence type="ECO:0000256" key="6">
    <source>
        <dbReference type="ARBA" id="ARBA00022989"/>
    </source>
</evidence>
<feature type="region of interest" description="Disordered" evidence="9">
    <location>
        <begin position="167"/>
        <end position="229"/>
    </location>
</feature>
<keyword evidence="7" id="KW-0175">Coiled coil</keyword>
<keyword evidence="5" id="KW-0653">Protein transport</keyword>
<keyword evidence="19" id="KW-1185">Reference proteome</keyword>
<evidence type="ECO:0000256" key="10">
    <source>
        <dbReference type="SAM" id="Phobius"/>
    </source>
</evidence>
<keyword evidence="6 10" id="KW-1133">Transmembrane helix</keyword>
<dbReference type="Proteomes" id="UP000697107">
    <property type="component" value="Unassembled WGS sequence"/>
</dbReference>